<organism evidence="4 5">
    <name type="scientific">Cryomyces minteri</name>
    <dbReference type="NCBI Taxonomy" id="331657"/>
    <lineage>
        <taxon>Eukaryota</taxon>
        <taxon>Fungi</taxon>
        <taxon>Dikarya</taxon>
        <taxon>Ascomycota</taxon>
        <taxon>Pezizomycotina</taxon>
        <taxon>Dothideomycetes</taxon>
        <taxon>Dothideomycetes incertae sedis</taxon>
        <taxon>Cryomyces</taxon>
    </lineage>
</organism>
<protein>
    <recommendedName>
        <fullName evidence="6">NAD(P)-binding protein</fullName>
    </recommendedName>
</protein>
<dbReference type="AlphaFoldDB" id="A0A4U0XWB1"/>
<dbReference type="Pfam" id="PF00106">
    <property type="entry name" value="adh_short"/>
    <property type="match status" value="1"/>
</dbReference>
<evidence type="ECO:0000256" key="1">
    <source>
        <dbReference type="ARBA" id="ARBA00006484"/>
    </source>
</evidence>
<dbReference type="SUPFAM" id="SSF51735">
    <property type="entry name" value="NAD(P)-binding Rossmann-fold domains"/>
    <property type="match status" value="1"/>
</dbReference>
<comment type="similarity">
    <text evidence="1">Belongs to the short-chain dehydrogenases/reductases (SDR) family.</text>
</comment>
<accession>A0A4U0XWB1</accession>
<keyword evidence="2" id="KW-0521">NADP</keyword>
<dbReference type="InterPro" id="IPR036291">
    <property type="entry name" value="NAD(P)-bd_dom_sf"/>
</dbReference>
<dbReference type="Gene3D" id="3.40.50.720">
    <property type="entry name" value="NAD(P)-binding Rossmann-like Domain"/>
    <property type="match status" value="1"/>
</dbReference>
<dbReference type="Proteomes" id="UP000308768">
    <property type="component" value="Unassembled WGS sequence"/>
</dbReference>
<dbReference type="GO" id="GO:0016491">
    <property type="term" value="F:oxidoreductase activity"/>
    <property type="evidence" value="ECO:0007669"/>
    <property type="project" value="UniProtKB-KW"/>
</dbReference>
<evidence type="ECO:0000256" key="2">
    <source>
        <dbReference type="ARBA" id="ARBA00022857"/>
    </source>
</evidence>
<dbReference type="EMBL" id="NAJN01000006">
    <property type="protein sequence ID" value="TKA82134.1"/>
    <property type="molecule type" value="Genomic_DNA"/>
</dbReference>
<evidence type="ECO:0000313" key="5">
    <source>
        <dbReference type="Proteomes" id="UP000308768"/>
    </source>
</evidence>
<name>A0A4U0XWB1_9PEZI</name>
<dbReference type="PRINTS" id="PR00081">
    <property type="entry name" value="GDHRDH"/>
</dbReference>
<dbReference type="PANTHER" id="PTHR24320:SF282">
    <property type="entry name" value="WW DOMAIN-CONTAINING OXIDOREDUCTASE"/>
    <property type="match status" value="1"/>
</dbReference>
<proteinExistence type="inferred from homology"/>
<keyword evidence="5" id="KW-1185">Reference proteome</keyword>
<dbReference type="InterPro" id="IPR002347">
    <property type="entry name" value="SDR_fam"/>
</dbReference>
<keyword evidence="3" id="KW-0560">Oxidoreductase</keyword>
<sequence length="317" mass="34199">MVFYSFIYGNKYTSSSLPTLSGKVAIVTGGNTGIGYETARLLAKNGAKVYLAARNEEKANTAIEKIRGGDIEGSVEYLPIDLMDLSSVTKASQAFANKETRLDILMNNAGIMANPYELTKDGVESQFQTNHLSHFLLTNLLLPSLRAAPHARVVNTSSLAYTSDPSSTFASLEDINQSYGSSWRRYGQSKLANILFAKKLTALEPGMFVNSAHPGFVSTELGRGIASSYGALVGTIQAAITSVCLSMGAFLTPEQGALTQLYLATSKEVEEKGIRGKYYVPIAQEGKVNAKNLEERAETLWKTSVKILEDKGVALSL</sequence>
<comment type="caution">
    <text evidence="4">The sequence shown here is derived from an EMBL/GenBank/DDBJ whole genome shotgun (WGS) entry which is preliminary data.</text>
</comment>
<evidence type="ECO:0000256" key="3">
    <source>
        <dbReference type="ARBA" id="ARBA00023002"/>
    </source>
</evidence>
<evidence type="ECO:0000313" key="4">
    <source>
        <dbReference type="EMBL" id="TKA82134.1"/>
    </source>
</evidence>
<dbReference type="OrthoDB" id="191139at2759"/>
<gene>
    <name evidence="4" type="ORF">B0A49_00191</name>
</gene>
<evidence type="ECO:0008006" key="6">
    <source>
        <dbReference type="Google" id="ProtNLM"/>
    </source>
</evidence>
<dbReference type="PANTHER" id="PTHR24320">
    <property type="entry name" value="RETINOL DEHYDROGENASE"/>
    <property type="match status" value="1"/>
</dbReference>
<reference evidence="4 5" key="1">
    <citation type="submission" date="2017-03" db="EMBL/GenBank/DDBJ databases">
        <title>Genomes of endolithic fungi from Antarctica.</title>
        <authorList>
            <person name="Coleine C."/>
            <person name="Masonjones S."/>
            <person name="Stajich J.E."/>
        </authorList>
    </citation>
    <scope>NUCLEOTIDE SEQUENCE [LARGE SCALE GENOMIC DNA]</scope>
    <source>
        <strain evidence="4 5">CCFEE 5187</strain>
    </source>
</reference>
<dbReference type="STRING" id="331657.A0A4U0XWB1"/>